<dbReference type="EMBL" id="CAJJDN010000126">
    <property type="protein sequence ID" value="CAD8120482.1"/>
    <property type="molecule type" value="Genomic_DNA"/>
</dbReference>
<dbReference type="OrthoDB" id="18915at2759"/>
<reference evidence="1" key="1">
    <citation type="submission" date="2021-01" db="EMBL/GenBank/DDBJ databases">
        <authorList>
            <consortium name="Genoscope - CEA"/>
            <person name="William W."/>
        </authorList>
    </citation>
    <scope>NUCLEOTIDE SEQUENCE</scope>
</reference>
<dbReference type="Proteomes" id="UP000692954">
    <property type="component" value="Unassembled WGS sequence"/>
</dbReference>
<organism evidence="1 2">
    <name type="scientific">Paramecium sonneborni</name>
    <dbReference type="NCBI Taxonomy" id="65129"/>
    <lineage>
        <taxon>Eukaryota</taxon>
        <taxon>Sar</taxon>
        <taxon>Alveolata</taxon>
        <taxon>Ciliophora</taxon>
        <taxon>Intramacronucleata</taxon>
        <taxon>Oligohymenophorea</taxon>
        <taxon>Peniculida</taxon>
        <taxon>Parameciidae</taxon>
        <taxon>Paramecium</taxon>
    </lineage>
</organism>
<proteinExistence type="predicted"/>
<evidence type="ECO:0000313" key="2">
    <source>
        <dbReference type="Proteomes" id="UP000692954"/>
    </source>
</evidence>
<dbReference type="Pfam" id="PF10275">
    <property type="entry name" value="Peptidase_C65"/>
    <property type="match status" value="1"/>
</dbReference>
<sequence length="83" mass="9929">MKQLQITNILKQLCNGFIPVKRDGNCFQTAFGFSFIKLLLINYEDYIMNLIHLLIKYNLLIQEVEQTFKIFKLIIYNQKKNLK</sequence>
<gene>
    <name evidence="1" type="ORF">PSON_ATCC_30995.1.T1260120</name>
</gene>
<name>A0A8S1R086_9CILI</name>
<dbReference type="AlphaFoldDB" id="A0A8S1R086"/>
<keyword evidence="2" id="KW-1185">Reference proteome</keyword>
<protein>
    <submittedName>
        <fullName evidence="1">Uncharacterized protein</fullName>
    </submittedName>
</protein>
<evidence type="ECO:0000313" key="1">
    <source>
        <dbReference type="EMBL" id="CAD8120482.1"/>
    </source>
</evidence>
<dbReference type="InterPro" id="IPR019400">
    <property type="entry name" value="Peptidase_C65_otubain"/>
</dbReference>
<accession>A0A8S1R086</accession>
<comment type="caution">
    <text evidence="1">The sequence shown here is derived from an EMBL/GenBank/DDBJ whole genome shotgun (WGS) entry which is preliminary data.</text>
</comment>